<keyword evidence="5" id="KW-0175">Coiled coil</keyword>
<dbReference type="GO" id="GO:0046047">
    <property type="term" value="P:TTP catabolic process"/>
    <property type="evidence" value="ECO:0007669"/>
    <property type="project" value="TreeGrafter"/>
</dbReference>
<dbReference type="GO" id="GO:0047693">
    <property type="term" value="F:ATP diphosphatase activity"/>
    <property type="evidence" value="ECO:0007669"/>
    <property type="project" value="UniProtKB-EC"/>
</dbReference>
<dbReference type="Proteomes" id="UP000451048">
    <property type="component" value="Unassembled WGS sequence"/>
</dbReference>
<organism evidence="7 8">
    <name type="scientific">Acinetobacter haemolyticus</name>
    <dbReference type="NCBI Taxonomy" id="29430"/>
    <lineage>
        <taxon>Bacteria</taxon>
        <taxon>Pseudomonadati</taxon>
        <taxon>Pseudomonadota</taxon>
        <taxon>Gammaproteobacteria</taxon>
        <taxon>Moraxellales</taxon>
        <taxon>Moraxellaceae</taxon>
        <taxon>Acinetobacter</taxon>
    </lineage>
</organism>
<dbReference type="InterPro" id="IPR048011">
    <property type="entry name" value="NTP-PPase_MazG-like_C"/>
</dbReference>
<dbReference type="SUPFAM" id="SSF101386">
    <property type="entry name" value="all-alpha NTP pyrophosphatases"/>
    <property type="match status" value="2"/>
</dbReference>
<comment type="catalytic activity">
    <reaction evidence="1">
        <text>ATP + H2O = AMP + diphosphate + H(+)</text>
        <dbReference type="Rhea" id="RHEA:14245"/>
        <dbReference type="ChEBI" id="CHEBI:15377"/>
        <dbReference type="ChEBI" id="CHEBI:15378"/>
        <dbReference type="ChEBI" id="CHEBI:30616"/>
        <dbReference type="ChEBI" id="CHEBI:33019"/>
        <dbReference type="ChEBI" id="CHEBI:456215"/>
        <dbReference type="EC" id="3.6.1.8"/>
    </reaction>
</comment>
<dbReference type="FunFam" id="1.10.287.1080:FF:000001">
    <property type="entry name" value="Nucleoside triphosphate pyrophosphohydrolase"/>
    <property type="match status" value="1"/>
</dbReference>
<comment type="similarity">
    <text evidence="2">Belongs to the nucleoside triphosphate pyrophosphohydrolase family.</text>
</comment>
<dbReference type="Pfam" id="PF03819">
    <property type="entry name" value="MazG"/>
    <property type="match status" value="2"/>
</dbReference>
<dbReference type="RefSeq" id="WP_160127276.1">
    <property type="nucleotide sequence ID" value="NZ_CP031984.1"/>
</dbReference>
<dbReference type="GO" id="GO:0046052">
    <property type="term" value="P:UTP catabolic process"/>
    <property type="evidence" value="ECO:0007669"/>
    <property type="project" value="TreeGrafter"/>
</dbReference>
<evidence type="ECO:0000259" key="6">
    <source>
        <dbReference type="Pfam" id="PF03819"/>
    </source>
</evidence>
<dbReference type="GO" id="GO:0046061">
    <property type="term" value="P:dATP catabolic process"/>
    <property type="evidence" value="ECO:0007669"/>
    <property type="project" value="TreeGrafter"/>
</dbReference>
<dbReference type="GO" id="GO:0006950">
    <property type="term" value="P:response to stress"/>
    <property type="evidence" value="ECO:0007669"/>
    <property type="project" value="UniProtKB-ARBA"/>
</dbReference>
<dbReference type="GO" id="GO:0046076">
    <property type="term" value="P:dTTP catabolic process"/>
    <property type="evidence" value="ECO:0007669"/>
    <property type="project" value="TreeGrafter"/>
</dbReference>
<name>A0AAJ2YSZ2_ACIHA</name>
<dbReference type="GO" id="GO:0046081">
    <property type="term" value="P:dUTP catabolic process"/>
    <property type="evidence" value="ECO:0007669"/>
    <property type="project" value="TreeGrafter"/>
</dbReference>
<dbReference type="PANTHER" id="PTHR30522">
    <property type="entry name" value="NUCLEOSIDE TRIPHOSPHATE PYROPHOSPHOHYDROLASE"/>
    <property type="match status" value="1"/>
</dbReference>
<keyword evidence="7" id="KW-0378">Hydrolase</keyword>
<reference evidence="7 8" key="1">
    <citation type="submission" date="2019-12" db="EMBL/GenBank/DDBJ databases">
        <title>Acinetobacter haemolyticus comparative genomics.</title>
        <authorList>
            <person name="Castro-Jaimes S."/>
            <person name="Bello-Lopez E."/>
            <person name="Velazquez-Acosta C."/>
            <person name="Volkow-Fernandez P."/>
            <person name="Lozano-Zarain P."/>
            <person name="Castillo Ramirez S."/>
            <person name="Cevallos M.A."/>
        </authorList>
    </citation>
    <scope>NUCLEOTIDE SEQUENCE [LARGE SCALE GENOMIC DNA]</scope>
    <source>
        <strain evidence="7 8">AN10</strain>
    </source>
</reference>
<evidence type="ECO:0000256" key="3">
    <source>
        <dbReference type="ARBA" id="ARBA00066372"/>
    </source>
</evidence>
<dbReference type="InterPro" id="IPR004518">
    <property type="entry name" value="MazG-like_dom"/>
</dbReference>
<dbReference type="CDD" id="cd11528">
    <property type="entry name" value="NTP-PPase_MazG_Nterm"/>
    <property type="match status" value="1"/>
</dbReference>
<evidence type="ECO:0000256" key="1">
    <source>
        <dbReference type="ARBA" id="ARBA00052141"/>
    </source>
</evidence>
<sequence length="268" mass="31179">MEKLLEIMHELRQKCPWDQQQTPNSLTRYAIEEAYEVEAAIREGDLNEIRNELGDLLLQVVFQSQMYSEQGAFNFHDVVDAISEKLIRRHPHVFQAEKYQNLDPEQVSELWKQIKQQEKQGKAQSRLDDVKHAPALVQAHEIQKKAAQLGFDFETVEDAYGKLNEELEELQQAIKTKKTDEIQEEFGDCLFSLINIGRKLGVSSETALLATIHKFRSRFAYIEQQAQRQNKDLQEMSLAEMDELWEQAKRQLKPEEKTNDFATAAQQT</sequence>
<dbReference type="EMBL" id="WTTO01000008">
    <property type="protein sequence ID" value="NAR72739.1"/>
    <property type="molecule type" value="Genomic_DNA"/>
</dbReference>
<accession>A0AAJ2YSZ2</accession>
<feature type="domain" description="NTP pyrophosphohydrolase MazG-like" evidence="6">
    <location>
        <begin position="21"/>
        <end position="94"/>
    </location>
</feature>
<comment type="caution">
    <text evidence="7">The sequence shown here is derived from an EMBL/GenBank/DDBJ whole genome shotgun (WGS) entry which is preliminary data.</text>
</comment>
<dbReference type="AlphaFoldDB" id="A0AAJ2YSZ2"/>
<dbReference type="InterPro" id="IPR048015">
    <property type="entry name" value="NTP-PPase_MazG-like_N"/>
</dbReference>
<evidence type="ECO:0000313" key="8">
    <source>
        <dbReference type="Proteomes" id="UP000451048"/>
    </source>
</evidence>
<feature type="coiled-coil region" evidence="5">
    <location>
        <begin position="153"/>
        <end position="180"/>
    </location>
</feature>
<evidence type="ECO:0000256" key="4">
    <source>
        <dbReference type="ARBA" id="ARBA00074799"/>
    </source>
</evidence>
<dbReference type="PANTHER" id="PTHR30522:SF0">
    <property type="entry name" value="NUCLEOSIDE TRIPHOSPHATE PYROPHOSPHOHYDROLASE"/>
    <property type="match status" value="1"/>
</dbReference>
<evidence type="ECO:0000313" key="7">
    <source>
        <dbReference type="EMBL" id="NAR72739.1"/>
    </source>
</evidence>
<evidence type="ECO:0000256" key="2">
    <source>
        <dbReference type="ARBA" id="ARBA00061115"/>
    </source>
</evidence>
<dbReference type="InterPro" id="IPR011551">
    <property type="entry name" value="NTP_PyrPHydrolase_MazG"/>
</dbReference>
<dbReference type="NCBIfam" id="TIGR00444">
    <property type="entry name" value="mazG"/>
    <property type="match status" value="1"/>
</dbReference>
<dbReference type="FunFam" id="1.10.287.1080:FF:000003">
    <property type="entry name" value="Nucleoside triphosphate pyrophosphohydrolase"/>
    <property type="match status" value="1"/>
</dbReference>
<protein>
    <recommendedName>
        <fullName evidence="4">Nucleoside triphosphate pyrophosphohydrolase</fullName>
        <ecNumber evidence="3">3.6.1.8</ecNumber>
    </recommendedName>
</protein>
<evidence type="ECO:0000256" key="5">
    <source>
        <dbReference type="SAM" id="Coils"/>
    </source>
</evidence>
<dbReference type="EC" id="3.6.1.8" evidence="3"/>
<feature type="domain" description="NTP pyrophosphohydrolase MazG-like" evidence="6">
    <location>
        <begin position="162"/>
        <end position="218"/>
    </location>
</feature>
<dbReference type="NCBIfam" id="NF007113">
    <property type="entry name" value="PRK09562.1"/>
    <property type="match status" value="1"/>
</dbReference>
<gene>
    <name evidence="7" type="primary">mazG</name>
    <name evidence="7" type="ORF">GPS52_04380</name>
</gene>
<dbReference type="CDD" id="cd11529">
    <property type="entry name" value="NTP-PPase_MazG_Cterm"/>
    <property type="match status" value="1"/>
</dbReference>
<dbReference type="GO" id="GO:0006203">
    <property type="term" value="P:dGTP catabolic process"/>
    <property type="evidence" value="ECO:0007669"/>
    <property type="project" value="TreeGrafter"/>
</dbReference>
<proteinExistence type="inferred from homology"/>
<dbReference type="Gene3D" id="1.10.287.1080">
    <property type="entry name" value="MazG-like"/>
    <property type="match status" value="2"/>
</dbReference>